<comment type="caution">
    <text evidence="1">The sequence shown here is derived from an EMBL/GenBank/DDBJ whole genome shotgun (WGS) entry which is preliminary data.</text>
</comment>
<dbReference type="Proteomes" id="UP000324222">
    <property type="component" value="Unassembled WGS sequence"/>
</dbReference>
<protein>
    <submittedName>
        <fullName evidence="1">Uncharacterized protein</fullName>
    </submittedName>
</protein>
<accession>A0A5B7G583</accession>
<organism evidence="1 2">
    <name type="scientific">Portunus trituberculatus</name>
    <name type="common">Swimming crab</name>
    <name type="synonym">Neptunus trituberculatus</name>
    <dbReference type="NCBI Taxonomy" id="210409"/>
    <lineage>
        <taxon>Eukaryota</taxon>
        <taxon>Metazoa</taxon>
        <taxon>Ecdysozoa</taxon>
        <taxon>Arthropoda</taxon>
        <taxon>Crustacea</taxon>
        <taxon>Multicrustacea</taxon>
        <taxon>Malacostraca</taxon>
        <taxon>Eumalacostraca</taxon>
        <taxon>Eucarida</taxon>
        <taxon>Decapoda</taxon>
        <taxon>Pleocyemata</taxon>
        <taxon>Brachyura</taxon>
        <taxon>Eubrachyura</taxon>
        <taxon>Portunoidea</taxon>
        <taxon>Portunidae</taxon>
        <taxon>Portuninae</taxon>
        <taxon>Portunus</taxon>
    </lineage>
</organism>
<dbReference type="AlphaFoldDB" id="A0A5B7G583"/>
<evidence type="ECO:0000313" key="2">
    <source>
        <dbReference type="Proteomes" id="UP000324222"/>
    </source>
</evidence>
<evidence type="ECO:0000313" key="1">
    <source>
        <dbReference type="EMBL" id="MPC52717.1"/>
    </source>
</evidence>
<name>A0A5B7G583_PORTR</name>
<dbReference type="EMBL" id="VSRR010011097">
    <property type="protein sequence ID" value="MPC52717.1"/>
    <property type="molecule type" value="Genomic_DNA"/>
</dbReference>
<sequence>MDGITDKNLYSCLPQWACDGARKWYHKYSAYVWYRLTSLQSFLPAQDTLPKSLLERMTKVTPPIGLSWNGGDDKDNALQLATSLN</sequence>
<proteinExistence type="predicted"/>
<gene>
    <name evidence="1" type="ORF">E2C01_046593</name>
</gene>
<reference evidence="1 2" key="1">
    <citation type="submission" date="2019-05" db="EMBL/GenBank/DDBJ databases">
        <title>Another draft genome of Portunus trituberculatus and its Hox gene families provides insights of decapod evolution.</title>
        <authorList>
            <person name="Jeong J.-H."/>
            <person name="Song I."/>
            <person name="Kim S."/>
            <person name="Choi T."/>
            <person name="Kim D."/>
            <person name="Ryu S."/>
            <person name="Kim W."/>
        </authorList>
    </citation>
    <scope>NUCLEOTIDE SEQUENCE [LARGE SCALE GENOMIC DNA]</scope>
    <source>
        <tissue evidence="1">Muscle</tissue>
    </source>
</reference>
<keyword evidence="2" id="KW-1185">Reference proteome</keyword>